<evidence type="ECO:0000313" key="2">
    <source>
        <dbReference type="EMBL" id="CAZ61323.2"/>
    </source>
</evidence>
<proteinExistence type="predicted"/>
<keyword evidence="2" id="KW-0167">Capsid protein</keyword>
<evidence type="ECO:0000256" key="1">
    <source>
        <dbReference type="SAM" id="MobiDB-lite"/>
    </source>
</evidence>
<dbReference type="GO" id="GO:0019028">
    <property type="term" value="C:viral capsid"/>
    <property type="evidence" value="ECO:0007669"/>
    <property type="project" value="UniProtKB-KW"/>
</dbReference>
<gene>
    <name evidence="2" type="primary">cp</name>
</gene>
<dbReference type="EMBL" id="FN398100">
    <property type="protein sequence ID" value="CAZ61323.2"/>
    <property type="molecule type" value="Genomic_RNA"/>
</dbReference>
<name>F8J354_9VIRU</name>
<dbReference type="InterPro" id="IPR048728">
    <property type="entry name" value="CP_partitivirus"/>
</dbReference>
<sequence>MADNQSLPASTVAPSDSASKQGRKSKPGKAERQARRSAVGSQGPQPAAADKAMVFASGVPTPKPQPGKYPVVFSTGAGEPARDQYFAIDHGVLGPVLSSFPPRFAFNAKYAEFKAHADLDDRQFAKDLMVASLLRLAQQVVHTHVNMGLPQGDFAPVASTDVKVPASISAYLSQFGEHSVPALGTRFLFSDYTQTVRSLIWAADQMNRAQQVSSAPILRSWLPMSSNDLRFKTIIAGRLNLLLSTAGIQINPETLEAAVMSGSVPDAWESIKQHLGPPPGPNERDVRNRFDFLFLGQRSSAHFVTAWTTREAAAVLDELGLPWTNPQSGHVDWDFNAKEAFLRLSDAWARKSPTYAQFFELSSSQVNRTAATGSQAQMAVVSNHDSVTIVKTHLALTAPEFSLVACFPATGIYSGDLVRRVVVTTPLSVHQRATEFVQLDWR</sequence>
<accession>F8J354</accession>
<feature type="region of interest" description="Disordered" evidence="1">
    <location>
        <begin position="1"/>
        <end position="48"/>
    </location>
</feature>
<feature type="compositionally biased region" description="Polar residues" evidence="1">
    <location>
        <begin position="1"/>
        <end position="20"/>
    </location>
</feature>
<protein>
    <submittedName>
        <fullName evidence="2">Coat protein</fullName>
    </submittedName>
</protein>
<reference evidence="2" key="2">
    <citation type="journal article" date="2011" name="Arch. Virol.">
        <title>Complete nucleotide sequences of two dsRNAs associated with a new partitivirus infecting Aspergillus fumigatus.</title>
        <authorList>
            <person name="Bhatti M.F."/>
            <person name="Bignell E.M."/>
            <person name="Coutts R.H."/>
        </authorList>
    </citation>
    <scope>NUCLEOTIDE SEQUENCE</scope>
    <source>
        <strain evidence="2">641014</strain>
    </source>
</reference>
<reference evidence="2" key="1">
    <citation type="submission" date="2009-06" db="EMBL/GenBank/DDBJ databases">
        <authorList>
            <person name="Coutts R.H.A."/>
        </authorList>
    </citation>
    <scope>NUCLEOTIDE SEQUENCE</scope>
    <source>
        <strain evidence="2">641014</strain>
    </source>
</reference>
<keyword evidence="2" id="KW-0946">Virion</keyword>
<organism evidence="2">
    <name type="scientific">Aspergillus fumigatus partitivirus 1</name>
    <dbReference type="NCBI Taxonomy" id="1027415"/>
    <lineage>
        <taxon>Viruses</taxon>
        <taxon>Riboviria</taxon>
        <taxon>Orthornavirae</taxon>
        <taxon>Pisuviricota</taxon>
        <taxon>Duplopiviricetes</taxon>
        <taxon>Durnavirales</taxon>
        <taxon>Partitiviridae</taxon>
    </lineage>
</organism>
<dbReference type="Pfam" id="PF20895">
    <property type="entry name" value="PsV_CP"/>
    <property type="match status" value="1"/>
</dbReference>